<dbReference type="EMBL" id="EQ973816">
    <property type="protein sequence ID" value="EEF45093.1"/>
    <property type="molecule type" value="Genomic_DNA"/>
</dbReference>
<comment type="function">
    <text evidence="4">Dirigent proteins impart stereoselectivity on the phenoxy radical-coupling reaction, yielding optically active lignans from two molecules of coniferyl alcohol in the biosynthesis of lignans, flavonolignans, and alkaloids and thus plays a central role in plant secondary metabolism.</text>
</comment>
<dbReference type="InterPro" id="IPR004265">
    <property type="entry name" value="Dirigent"/>
</dbReference>
<dbReference type="OrthoDB" id="829727at2759"/>
<evidence type="ECO:0000313" key="5">
    <source>
        <dbReference type="EMBL" id="EEF45093.1"/>
    </source>
</evidence>
<gene>
    <name evidence="5" type="ORF">RCOM_1634530</name>
</gene>
<evidence type="ECO:0000313" key="6">
    <source>
        <dbReference type="Proteomes" id="UP000008311"/>
    </source>
</evidence>
<accession>B9RU81</accession>
<evidence type="ECO:0000256" key="3">
    <source>
        <dbReference type="ARBA" id="ARBA00022525"/>
    </source>
</evidence>
<dbReference type="GO" id="GO:0009699">
    <property type="term" value="P:phenylpropanoid biosynthetic process"/>
    <property type="evidence" value="ECO:0007669"/>
    <property type="project" value="UniProtKB-ARBA"/>
</dbReference>
<proteinExistence type="inferred from homology"/>
<keyword evidence="6" id="KW-1185">Reference proteome</keyword>
<protein>
    <recommendedName>
        <fullName evidence="4">Dirigent protein</fullName>
    </recommendedName>
</protein>
<evidence type="ECO:0000256" key="1">
    <source>
        <dbReference type="ARBA" id="ARBA00010746"/>
    </source>
</evidence>
<evidence type="ECO:0000256" key="4">
    <source>
        <dbReference type="RuleBase" id="RU363099"/>
    </source>
</evidence>
<sequence>MKEKVFFSWVMILCVVRINAQGEYYTETTPAMAMEDKMTKLCFFYHSVFGGKNPNVVPIAQPKVIRNDTALLPFGTLVAVNNAMRVGIEPTSKIIGRAKGLTLGVSQKDEFTIFGTCRDHGFITGKFSGSSFVLCSRNPIVEPEYEHAVIGGREKLRMATGFAKVQTIFFNITIGYRVQKYEVTLFHY</sequence>
<dbReference type="InParanoid" id="B9RU81"/>
<keyword evidence="4" id="KW-0052">Apoplast</keyword>
<keyword evidence="4" id="KW-0732">Signal</keyword>
<comment type="similarity">
    <text evidence="1 4">Belongs to the plant dirigent protein family.</text>
</comment>
<evidence type="ECO:0000256" key="2">
    <source>
        <dbReference type="ARBA" id="ARBA00011738"/>
    </source>
</evidence>
<dbReference type="GO" id="GO:0048046">
    <property type="term" value="C:apoplast"/>
    <property type="evidence" value="ECO:0007669"/>
    <property type="project" value="UniProtKB-SubCell"/>
</dbReference>
<feature type="chain" id="PRO_5008192146" description="Dirigent protein" evidence="4">
    <location>
        <begin position="23"/>
        <end position="188"/>
    </location>
</feature>
<dbReference type="AlphaFoldDB" id="B9RU81"/>
<dbReference type="Pfam" id="PF03018">
    <property type="entry name" value="Dirigent"/>
    <property type="match status" value="1"/>
</dbReference>
<dbReference type="Proteomes" id="UP000008311">
    <property type="component" value="Unassembled WGS sequence"/>
</dbReference>
<comment type="subcellular location">
    <subcellularLocation>
        <location evidence="4">Secreted</location>
        <location evidence="4">Extracellular space</location>
        <location evidence="4">Apoplast</location>
    </subcellularLocation>
</comment>
<dbReference type="Gene3D" id="2.40.480.10">
    <property type="entry name" value="Allene oxide cyclase-like"/>
    <property type="match status" value="1"/>
</dbReference>
<reference evidence="6" key="1">
    <citation type="journal article" date="2010" name="Nat. Biotechnol.">
        <title>Draft genome sequence of the oilseed species Ricinus communis.</title>
        <authorList>
            <person name="Chan A.P."/>
            <person name="Crabtree J."/>
            <person name="Zhao Q."/>
            <person name="Lorenzi H."/>
            <person name="Orvis J."/>
            <person name="Puiu D."/>
            <person name="Melake-Berhan A."/>
            <person name="Jones K.M."/>
            <person name="Redman J."/>
            <person name="Chen G."/>
            <person name="Cahoon E.B."/>
            <person name="Gedil M."/>
            <person name="Stanke M."/>
            <person name="Haas B.J."/>
            <person name="Wortman J.R."/>
            <person name="Fraser-Liggett C.M."/>
            <person name="Ravel J."/>
            <person name="Rabinowicz P.D."/>
        </authorList>
    </citation>
    <scope>NUCLEOTIDE SEQUENCE [LARGE SCALE GENOMIC DNA]</scope>
    <source>
        <strain evidence="6">cv. Hale</strain>
    </source>
</reference>
<organism evidence="5 6">
    <name type="scientific">Ricinus communis</name>
    <name type="common">Castor bean</name>
    <dbReference type="NCBI Taxonomy" id="3988"/>
    <lineage>
        <taxon>Eukaryota</taxon>
        <taxon>Viridiplantae</taxon>
        <taxon>Streptophyta</taxon>
        <taxon>Embryophyta</taxon>
        <taxon>Tracheophyta</taxon>
        <taxon>Spermatophyta</taxon>
        <taxon>Magnoliopsida</taxon>
        <taxon>eudicotyledons</taxon>
        <taxon>Gunneridae</taxon>
        <taxon>Pentapetalae</taxon>
        <taxon>rosids</taxon>
        <taxon>fabids</taxon>
        <taxon>Malpighiales</taxon>
        <taxon>Euphorbiaceae</taxon>
        <taxon>Acalyphoideae</taxon>
        <taxon>Acalypheae</taxon>
        <taxon>Ricinus</taxon>
    </lineage>
</organism>
<dbReference type="OMA" id="TEPRMER"/>
<feature type="signal peptide" evidence="4">
    <location>
        <begin position="1"/>
        <end position="22"/>
    </location>
</feature>
<dbReference type="STRING" id="3988.B9RU81"/>
<dbReference type="PANTHER" id="PTHR21495">
    <property type="entry name" value="NUCLEOPORIN-RELATED"/>
    <property type="match status" value="1"/>
</dbReference>
<keyword evidence="3 4" id="KW-0964">Secreted</keyword>
<dbReference type="InterPro" id="IPR044859">
    <property type="entry name" value="Allene_oxi_cyc_Dirigent"/>
</dbReference>
<name>B9RU81_RICCO</name>
<comment type="subunit">
    <text evidence="2 4">Homodimer.</text>
</comment>
<dbReference type="eggNOG" id="ENOG502RXRA">
    <property type="taxonomic scope" value="Eukaryota"/>
</dbReference>
<dbReference type="KEGG" id="rcu:8269271"/>